<dbReference type="STRING" id="70667.A0A183SQZ7"/>
<proteinExistence type="predicted"/>
<dbReference type="EMBL" id="UYSU01033788">
    <property type="protein sequence ID" value="VDL93030.1"/>
    <property type="molecule type" value="Genomic_DNA"/>
</dbReference>
<evidence type="ECO:0000313" key="2">
    <source>
        <dbReference type="Proteomes" id="UP000275846"/>
    </source>
</evidence>
<protein>
    <submittedName>
        <fullName evidence="3">Ion_trans domain-containing protein</fullName>
    </submittedName>
</protein>
<dbReference type="AlphaFoldDB" id="A0A183SQZ7"/>
<dbReference type="Proteomes" id="UP000275846">
    <property type="component" value="Unassembled WGS sequence"/>
</dbReference>
<dbReference type="InterPro" id="IPR050927">
    <property type="entry name" value="TRPM"/>
</dbReference>
<accession>A0A183SQZ7</accession>
<evidence type="ECO:0000313" key="1">
    <source>
        <dbReference type="EMBL" id="VDL93030.1"/>
    </source>
</evidence>
<name>A0A183SQZ7_SCHSO</name>
<reference evidence="1 2" key="2">
    <citation type="submission" date="2018-11" db="EMBL/GenBank/DDBJ databases">
        <authorList>
            <consortium name="Pathogen Informatics"/>
        </authorList>
    </citation>
    <scope>NUCLEOTIDE SEQUENCE [LARGE SCALE GENOMIC DNA]</scope>
    <source>
        <strain evidence="1 2">NST_G2</strain>
    </source>
</reference>
<reference evidence="3" key="1">
    <citation type="submission" date="2016-06" db="UniProtKB">
        <authorList>
            <consortium name="WormBaseParasite"/>
        </authorList>
    </citation>
    <scope>IDENTIFICATION</scope>
</reference>
<dbReference type="WBParaSite" id="SSLN_0000685401-mRNA-1">
    <property type="protein sequence ID" value="SSLN_0000685401-mRNA-1"/>
    <property type="gene ID" value="SSLN_0000685401"/>
</dbReference>
<dbReference type="OrthoDB" id="6287881at2759"/>
<evidence type="ECO:0000313" key="3">
    <source>
        <dbReference type="WBParaSite" id="SSLN_0000685401-mRNA-1"/>
    </source>
</evidence>
<keyword evidence="2" id="KW-1185">Reference proteome</keyword>
<dbReference type="GO" id="GO:0005886">
    <property type="term" value="C:plasma membrane"/>
    <property type="evidence" value="ECO:0007669"/>
    <property type="project" value="TreeGrafter"/>
</dbReference>
<gene>
    <name evidence="1" type="ORF">SSLN_LOCUS6645</name>
</gene>
<dbReference type="GO" id="GO:0099604">
    <property type="term" value="F:ligand-gated calcium channel activity"/>
    <property type="evidence" value="ECO:0007669"/>
    <property type="project" value="TreeGrafter"/>
</dbReference>
<dbReference type="PANTHER" id="PTHR13800:SF12">
    <property type="entry name" value="TRANSIENT RECEPTOR POTENTIAL CATION CHANNEL SUBFAMILY M MEMBER-LIKE 2"/>
    <property type="match status" value="1"/>
</dbReference>
<dbReference type="PANTHER" id="PTHR13800">
    <property type="entry name" value="TRANSIENT RECEPTOR POTENTIAL CATION CHANNEL, SUBFAMILY M, MEMBER 6"/>
    <property type="match status" value="1"/>
</dbReference>
<organism evidence="3">
    <name type="scientific">Schistocephalus solidus</name>
    <name type="common">Tapeworm</name>
    <dbReference type="NCBI Taxonomy" id="70667"/>
    <lineage>
        <taxon>Eukaryota</taxon>
        <taxon>Metazoa</taxon>
        <taxon>Spiralia</taxon>
        <taxon>Lophotrochozoa</taxon>
        <taxon>Platyhelminthes</taxon>
        <taxon>Cestoda</taxon>
        <taxon>Eucestoda</taxon>
        <taxon>Diphyllobothriidea</taxon>
        <taxon>Diphyllobothriidae</taxon>
        <taxon>Schistocephalus</taxon>
    </lineage>
</organism>
<sequence>MSEAPAWRDTKAVELIQLNPNYLRGQLDCSLFICSLPIQHIVEHEWWNDFNANALVIIISFFCPFLVATRLFSFAPVAVEAQSAFLPSSSTPSLFYVAFVFLYAYALTVGLRADYVSIFEILIVVELISFLTETVVEVIPMLEDSCHYASFVHNVIELPAFYKYDLILNALNVVAILCGLGRLVPFEVIKSLYAVSFLLHSFRFFKFYYFYSNLGPKLAMIERMLGEMMEFLAFLLVFLLATGVAMEALLYISRTHFKLAVLQDIFTIQFYRIFGDNNLELAEGKKDGCNVPDGIDCPVSNPLVPRLLDLFMLIVVTLLMNLLIAIFSNVYEQFESESRELWKRARCHLLFEFKSKSIHPMPFNIIERFIQLSIATFRLCQPARHKNVKVAEQTTLTPTEPLPDEQADLIQKRLEEAVRKSQEDRMDTYLKTIRQKALPRLLQIMETCAEDTATNMVESLTCRNDRQGHTKIFQQIIGRAAEYDEGISGDGGGGVVVVVV</sequence>